<gene>
    <name evidence="3" type="ORF">ZYGR_0AS03180</name>
</gene>
<dbReference type="InterPro" id="IPR014804">
    <property type="entry name" value="Pet20-like"/>
</dbReference>
<dbReference type="EMBL" id="BDGX01000045">
    <property type="protein sequence ID" value="GAV54995.1"/>
    <property type="molecule type" value="Genomic_DNA"/>
</dbReference>
<proteinExistence type="predicted"/>
<reference evidence="3 4" key="1">
    <citation type="submission" date="2016-08" db="EMBL/GenBank/DDBJ databases">
        <title>Draft genome sequence of allopolyploid Zygosaccharomyces rouxii.</title>
        <authorList>
            <person name="Watanabe J."/>
            <person name="Uehara K."/>
            <person name="Mogi Y."/>
            <person name="Tsukioka Y."/>
        </authorList>
    </citation>
    <scope>NUCLEOTIDE SEQUENCE [LARGE SCALE GENOMIC DNA]</scope>
    <source>
        <strain evidence="3 4">NBRC 110957</strain>
    </source>
</reference>
<comment type="subcellular location">
    <subcellularLocation>
        <location evidence="1">Mitochondrion</location>
    </subcellularLocation>
</comment>
<keyword evidence="2" id="KW-0496">Mitochondrion</keyword>
<evidence type="ECO:0000256" key="2">
    <source>
        <dbReference type="ARBA" id="ARBA00023128"/>
    </source>
</evidence>
<dbReference type="Proteomes" id="UP000187013">
    <property type="component" value="Unassembled WGS sequence"/>
</dbReference>
<protein>
    <submittedName>
        <fullName evidence="3">Uncharacterized protein</fullName>
    </submittedName>
</protein>
<dbReference type="AlphaFoldDB" id="A0A1Q3AH71"/>
<name>A0A1Q3AH71_ZYGRO</name>
<evidence type="ECO:0000256" key="1">
    <source>
        <dbReference type="ARBA" id="ARBA00004173"/>
    </source>
</evidence>
<organism evidence="3 4">
    <name type="scientific">Zygosaccharomyces rouxii</name>
    <dbReference type="NCBI Taxonomy" id="4956"/>
    <lineage>
        <taxon>Eukaryota</taxon>
        <taxon>Fungi</taxon>
        <taxon>Dikarya</taxon>
        <taxon>Ascomycota</taxon>
        <taxon>Saccharomycotina</taxon>
        <taxon>Saccharomycetes</taxon>
        <taxon>Saccharomycetales</taxon>
        <taxon>Saccharomycetaceae</taxon>
        <taxon>Zygosaccharomyces</taxon>
    </lineage>
</organism>
<evidence type="ECO:0000313" key="3">
    <source>
        <dbReference type="EMBL" id="GAV54995.1"/>
    </source>
</evidence>
<dbReference type="GO" id="GO:0005739">
    <property type="term" value="C:mitochondrion"/>
    <property type="evidence" value="ECO:0007669"/>
    <property type="project" value="UniProtKB-SubCell"/>
</dbReference>
<evidence type="ECO:0000313" key="4">
    <source>
        <dbReference type="Proteomes" id="UP000187013"/>
    </source>
</evidence>
<sequence length="236" mass="27846">MFKQVSPLARGLARKQHTWNTARRYQSSFTFLNNQSLLQKEQLKQSKRKNKKSFYKLEDDEYRAQYIQKKPEMDSQSGKPKKYDFSWLPRVPSTNYLRPRDMSSKILYSGYRPLFLNPDELKMSQEGGSGNNGSRLYEFAMKLEELGEQSLWTSSATGQEIYPEWDYIPMDVQRKLKPFNAPAPFNVDNEAEKNSLQKLKQKIYTQEKDKLLNRSKGRKKPIVSLLQLRKRLDQDN</sequence>
<dbReference type="Pfam" id="PF08692">
    <property type="entry name" value="Pet20"/>
    <property type="match status" value="2"/>
</dbReference>
<dbReference type="OrthoDB" id="4056195at2759"/>
<accession>A0A1Q3AH71</accession>
<comment type="caution">
    <text evidence="3">The sequence shown here is derived from an EMBL/GenBank/DDBJ whole genome shotgun (WGS) entry which is preliminary data.</text>
</comment>